<dbReference type="Pfam" id="PF01368">
    <property type="entry name" value="DHH"/>
    <property type="match status" value="1"/>
</dbReference>
<dbReference type="InterPro" id="IPR003156">
    <property type="entry name" value="DHHA1_dom"/>
</dbReference>
<dbReference type="PANTHER" id="PTHR47618:SF1">
    <property type="entry name" value="BIFUNCTIONAL OLIGORIBONUCLEASE AND PAP PHOSPHATASE NRNA"/>
    <property type="match status" value="1"/>
</dbReference>
<organism evidence="3 4">
    <name type="scientific">Methanomethylovorans hollandica (strain DSM 15978 / NBRC 107637 / DMS1)</name>
    <dbReference type="NCBI Taxonomy" id="867904"/>
    <lineage>
        <taxon>Archaea</taxon>
        <taxon>Methanobacteriati</taxon>
        <taxon>Methanobacteriota</taxon>
        <taxon>Stenosarchaea group</taxon>
        <taxon>Methanomicrobia</taxon>
        <taxon>Methanosarcinales</taxon>
        <taxon>Methanosarcinaceae</taxon>
        <taxon>Methanomethylovorans</taxon>
    </lineage>
</organism>
<dbReference type="Proteomes" id="UP000010866">
    <property type="component" value="Chromosome"/>
</dbReference>
<dbReference type="InterPro" id="IPR051319">
    <property type="entry name" value="Oligoribo/pAp-PDE_c-di-AMP_PDE"/>
</dbReference>
<evidence type="ECO:0000259" key="2">
    <source>
        <dbReference type="Pfam" id="PF02272"/>
    </source>
</evidence>
<dbReference type="Gene3D" id="3.10.310.30">
    <property type="match status" value="1"/>
</dbReference>
<evidence type="ECO:0000313" key="4">
    <source>
        <dbReference type="Proteomes" id="UP000010866"/>
    </source>
</evidence>
<proteinExistence type="predicted"/>
<dbReference type="PANTHER" id="PTHR47618">
    <property type="entry name" value="BIFUNCTIONAL OLIGORIBONUCLEASE AND PAP PHOSPHATASE NRNA"/>
    <property type="match status" value="1"/>
</dbReference>
<dbReference type="OrthoDB" id="350705at2157"/>
<sequence>MQVDEVEFYNRLLDFNKILYLCHRNADPDAVSSAFALAEALGGTVGLVDGYNKMAALLIDKLGIDVVDKPDPSEYDITLIVDTSTSSQLNDIKLGKYCVIDHHSTTALTENAEFYLHRNATSTAEIVFDILRCMDAPIMRRTALGLLTGIVTDTGHFKHATAETFHNVAEIVITSGVEYADVLEMMTATPQDISMRIAMLKCVTRATIERIDDWLVVCSHVNSFGGAASSMFLNIGADVAFIGTERDNTIRVSGRAKREAVNAGVNLGKIMENISLRYEGTGGGHAGAAGIDVVADLNEVLNECKERVRMILENKPNPSISEFF</sequence>
<dbReference type="GO" id="GO:0003676">
    <property type="term" value="F:nucleic acid binding"/>
    <property type="evidence" value="ECO:0007669"/>
    <property type="project" value="InterPro"/>
</dbReference>
<feature type="domain" description="DHHA1" evidence="2">
    <location>
        <begin position="226"/>
        <end position="308"/>
    </location>
</feature>
<dbReference type="Pfam" id="PF02272">
    <property type="entry name" value="DHHA1"/>
    <property type="match status" value="1"/>
</dbReference>
<dbReference type="AlphaFoldDB" id="L0L1B9"/>
<dbReference type="InterPro" id="IPR001667">
    <property type="entry name" value="DDH_dom"/>
</dbReference>
<gene>
    <name evidence="3" type="ordered locus">Metho_1892</name>
</gene>
<reference evidence="4" key="1">
    <citation type="submission" date="2012-02" db="EMBL/GenBank/DDBJ databases">
        <title>Complete sequence of chromosome of Methanomethylovorans hollandica DSM 15978.</title>
        <authorList>
            <person name="Lucas S."/>
            <person name="Copeland A."/>
            <person name="Lapidus A."/>
            <person name="Glavina del Rio T."/>
            <person name="Dalin E."/>
            <person name="Tice H."/>
            <person name="Bruce D."/>
            <person name="Goodwin L."/>
            <person name="Pitluck S."/>
            <person name="Peters L."/>
            <person name="Mikhailova N."/>
            <person name="Held B."/>
            <person name="Kyrpides N."/>
            <person name="Mavromatis K."/>
            <person name="Ivanova N."/>
            <person name="Brettin T."/>
            <person name="Detter J.C."/>
            <person name="Han C."/>
            <person name="Larimer F."/>
            <person name="Land M."/>
            <person name="Hauser L."/>
            <person name="Markowitz V."/>
            <person name="Cheng J.-F."/>
            <person name="Hugenholtz P."/>
            <person name="Woyke T."/>
            <person name="Wu D."/>
            <person name="Spring S."/>
            <person name="Schroeder M."/>
            <person name="Brambilla E."/>
            <person name="Klenk H.-P."/>
            <person name="Eisen J.A."/>
        </authorList>
    </citation>
    <scope>NUCLEOTIDE SEQUENCE [LARGE SCALE GENOMIC DNA]</scope>
    <source>
        <strain evidence="4">DSM 15978 / NBRC 107637 / DMS1</strain>
    </source>
</reference>
<dbReference type="SUPFAM" id="SSF64182">
    <property type="entry name" value="DHH phosphoesterases"/>
    <property type="match status" value="1"/>
</dbReference>
<dbReference type="RefSeq" id="WP_015325234.1">
    <property type="nucleotide sequence ID" value="NC_019977.1"/>
</dbReference>
<dbReference type="HOGENOM" id="CLU_070736_0_0_2"/>
<dbReference type="InterPro" id="IPR038763">
    <property type="entry name" value="DHH_sf"/>
</dbReference>
<evidence type="ECO:0000259" key="1">
    <source>
        <dbReference type="Pfam" id="PF01368"/>
    </source>
</evidence>
<protein>
    <submittedName>
        <fullName evidence="3">Exopolyphosphatase-like enzyme</fullName>
    </submittedName>
</protein>
<dbReference type="GeneID" id="14406405"/>
<accession>L0L1B9</accession>
<keyword evidence="4" id="KW-1185">Reference proteome</keyword>
<feature type="domain" description="DDH" evidence="1">
    <location>
        <begin position="17"/>
        <end position="150"/>
    </location>
</feature>
<dbReference type="STRING" id="867904.Metho_1892"/>
<name>L0L1B9_METHD</name>
<evidence type="ECO:0000313" key="3">
    <source>
        <dbReference type="EMBL" id="AGB50069.1"/>
    </source>
</evidence>
<dbReference type="KEGG" id="mhz:Metho_1892"/>
<dbReference type="EMBL" id="CP003362">
    <property type="protein sequence ID" value="AGB50069.1"/>
    <property type="molecule type" value="Genomic_DNA"/>
</dbReference>
<dbReference type="Gene3D" id="3.90.1640.10">
    <property type="entry name" value="inorganic pyrophosphatase (n-terminal core)"/>
    <property type="match status" value="1"/>
</dbReference>